<evidence type="ECO:0000313" key="3">
    <source>
        <dbReference type="Proteomes" id="UP001497516"/>
    </source>
</evidence>
<keyword evidence="3" id="KW-1185">Reference proteome</keyword>
<feature type="region of interest" description="Disordered" evidence="1">
    <location>
        <begin position="1"/>
        <end position="44"/>
    </location>
</feature>
<accession>A0AAV2FDQ6</accession>
<dbReference type="Proteomes" id="UP001497516">
    <property type="component" value="Chromosome 6"/>
</dbReference>
<dbReference type="AlphaFoldDB" id="A0AAV2FDQ6"/>
<name>A0AAV2FDQ6_9ROSI</name>
<sequence>MECVKKSRRSSSSFSSFPNANNIDPHHNPVAASKRSRKDSTYQVQKTLTTEDPLSPLHFHLQASITASFSSACSHIQAFLSSSFFRFLNPLSPPTMKFPLAVVACWWLRRKRLEQRAGIGNRGFSTTVAGAKEERKNGGGWANIRFGGVVAGETCGGRWWLGGFI</sequence>
<proteinExistence type="predicted"/>
<gene>
    <name evidence="2" type="ORF">LTRI10_LOCUS35995</name>
</gene>
<organism evidence="2 3">
    <name type="scientific">Linum trigynum</name>
    <dbReference type="NCBI Taxonomy" id="586398"/>
    <lineage>
        <taxon>Eukaryota</taxon>
        <taxon>Viridiplantae</taxon>
        <taxon>Streptophyta</taxon>
        <taxon>Embryophyta</taxon>
        <taxon>Tracheophyta</taxon>
        <taxon>Spermatophyta</taxon>
        <taxon>Magnoliopsida</taxon>
        <taxon>eudicotyledons</taxon>
        <taxon>Gunneridae</taxon>
        <taxon>Pentapetalae</taxon>
        <taxon>rosids</taxon>
        <taxon>fabids</taxon>
        <taxon>Malpighiales</taxon>
        <taxon>Linaceae</taxon>
        <taxon>Linum</taxon>
    </lineage>
</organism>
<protein>
    <submittedName>
        <fullName evidence="2">Uncharacterized protein</fullName>
    </submittedName>
</protein>
<reference evidence="2 3" key="1">
    <citation type="submission" date="2024-04" db="EMBL/GenBank/DDBJ databases">
        <authorList>
            <person name="Fracassetti M."/>
        </authorList>
    </citation>
    <scope>NUCLEOTIDE SEQUENCE [LARGE SCALE GENOMIC DNA]</scope>
</reference>
<evidence type="ECO:0000313" key="2">
    <source>
        <dbReference type="EMBL" id="CAL1395570.1"/>
    </source>
</evidence>
<dbReference type="EMBL" id="OZ034819">
    <property type="protein sequence ID" value="CAL1395570.1"/>
    <property type="molecule type" value="Genomic_DNA"/>
</dbReference>
<evidence type="ECO:0000256" key="1">
    <source>
        <dbReference type="SAM" id="MobiDB-lite"/>
    </source>
</evidence>